<evidence type="ECO:0000313" key="2">
    <source>
        <dbReference type="Proteomes" id="UP000020681"/>
    </source>
</evidence>
<dbReference type="EMBL" id="JAOL01000075">
    <property type="protein sequence ID" value="EUA92555.1"/>
    <property type="molecule type" value="Genomic_DNA"/>
</dbReference>
<proteinExistence type="predicted"/>
<accession>A0ABP3AN21</accession>
<sequence length="38" mass="3814">MAALRGGGCADVVVVLGAARRPFPRASPPSPPRIGSRA</sequence>
<evidence type="ECO:0000313" key="1">
    <source>
        <dbReference type="EMBL" id="EUA92555.1"/>
    </source>
</evidence>
<organism evidence="1 2">
    <name type="scientific">Mycobacterium ulcerans str. Harvey</name>
    <dbReference type="NCBI Taxonomy" id="1299332"/>
    <lineage>
        <taxon>Bacteria</taxon>
        <taxon>Bacillati</taxon>
        <taxon>Actinomycetota</taxon>
        <taxon>Actinomycetes</taxon>
        <taxon>Mycobacteriales</taxon>
        <taxon>Mycobacteriaceae</taxon>
        <taxon>Mycobacterium</taxon>
        <taxon>Mycobacterium ulcerans group</taxon>
    </lineage>
</organism>
<protein>
    <submittedName>
        <fullName evidence="1">Uncharacterized protein</fullName>
    </submittedName>
</protein>
<comment type="caution">
    <text evidence="1">The sequence shown here is derived from an EMBL/GenBank/DDBJ whole genome shotgun (WGS) entry which is preliminary data.</text>
</comment>
<keyword evidence="2" id="KW-1185">Reference proteome</keyword>
<reference evidence="1 2" key="1">
    <citation type="submission" date="2014-01" db="EMBL/GenBank/DDBJ databases">
        <authorList>
            <person name="Dobos K."/>
            <person name="Lenaerts A."/>
            <person name="Ordway D."/>
            <person name="DeGroote M.A."/>
            <person name="Parker T."/>
            <person name="Sizemore C."/>
            <person name="Tallon L.J."/>
            <person name="Sadzewicz L.K."/>
            <person name="Sengamalay N."/>
            <person name="Fraser C.M."/>
            <person name="Hine E."/>
            <person name="Shefchek K.A."/>
            <person name="Das S.P."/>
            <person name="Tettelin H."/>
        </authorList>
    </citation>
    <scope>NUCLEOTIDE SEQUENCE [LARGE SCALE GENOMIC DNA]</scope>
    <source>
        <strain evidence="1 2">Harvey</strain>
    </source>
</reference>
<gene>
    <name evidence="1" type="ORF">I551_0967</name>
</gene>
<dbReference type="Proteomes" id="UP000020681">
    <property type="component" value="Unassembled WGS sequence"/>
</dbReference>
<name>A0ABP3AN21_MYCUL</name>